<accession>A0AAD8CJ75</accession>
<dbReference type="Proteomes" id="UP001230051">
    <property type="component" value="Unassembled WGS sequence"/>
</dbReference>
<keyword evidence="5" id="KW-1185">Reference proteome</keyword>
<keyword evidence="1" id="KW-0175">Coiled coil</keyword>
<evidence type="ECO:0000259" key="3">
    <source>
        <dbReference type="Pfam" id="PF20870"/>
    </source>
</evidence>
<organism evidence="4 5">
    <name type="scientific">Acipenser oxyrinchus oxyrinchus</name>
    <dbReference type="NCBI Taxonomy" id="40147"/>
    <lineage>
        <taxon>Eukaryota</taxon>
        <taxon>Metazoa</taxon>
        <taxon>Chordata</taxon>
        <taxon>Craniata</taxon>
        <taxon>Vertebrata</taxon>
        <taxon>Euteleostomi</taxon>
        <taxon>Actinopterygii</taxon>
        <taxon>Chondrostei</taxon>
        <taxon>Acipenseriformes</taxon>
        <taxon>Acipenseridae</taxon>
        <taxon>Acipenser</taxon>
    </lineage>
</organism>
<feature type="coiled-coil region" evidence="1">
    <location>
        <begin position="294"/>
        <end position="342"/>
    </location>
</feature>
<comment type="caution">
    <text evidence="4">The sequence shown here is derived from an EMBL/GenBank/DDBJ whole genome shotgun (WGS) entry which is preliminary data.</text>
</comment>
<feature type="domain" description="FAM186A/B N-terminal" evidence="3">
    <location>
        <begin position="21"/>
        <end position="276"/>
    </location>
</feature>
<feature type="compositionally biased region" description="Basic and acidic residues" evidence="2">
    <location>
        <begin position="564"/>
        <end position="584"/>
    </location>
</feature>
<dbReference type="AlphaFoldDB" id="A0AAD8CJ75"/>
<evidence type="ECO:0000256" key="2">
    <source>
        <dbReference type="SAM" id="MobiDB-lite"/>
    </source>
</evidence>
<feature type="compositionally biased region" description="Basic and acidic residues" evidence="2">
    <location>
        <begin position="595"/>
        <end position="613"/>
    </location>
</feature>
<feature type="compositionally biased region" description="Acidic residues" evidence="2">
    <location>
        <begin position="585"/>
        <end position="594"/>
    </location>
</feature>
<protein>
    <submittedName>
        <fullName evidence="4">Protein FAM186A-like</fullName>
    </submittedName>
</protein>
<evidence type="ECO:0000256" key="1">
    <source>
        <dbReference type="SAM" id="Coils"/>
    </source>
</evidence>
<feature type="region of interest" description="Disordered" evidence="2">
    <location>
        <begin position="1"/>
        <end position="20"/>
    </location>
</feature>
<dbReference type="EMBL" id="JAGXEW010000054">
    <property type="protein sequence ID" value="KAK1151087.1"/>
    <property type="molecule type" value="Genomic_DNA"/>
</dbReference>
<name>A0AAD8CJ75_ACIOX</name>
<dbReference type="Pfam" id="PF20870">
    <property type="entry name" value="FAM186A-B_N"/>
    <property type="match status" value="1"/>
</dbReference>
<feature type="region of interest" description="Disordered" evidence="2">
    <location>
        <begin position="560"/>
        <end position="623"/>
    </location>
</feature>
<dbReference type="InterPro" id="IPR049144">
    <property type="entry name" value="FAM186A_B_N"/>
</dbReference>
<evidence type="ECO:0000313" key="4">
    <source>
        <dbReference type="EMBL" id="KAK1151087.1"/>
    </source>
</evidence>
<feature type="compositionally biased region" description="Acidic residues" evidence="2">
    <location>
        <begin position="1"/>
        <end position="12"/>
    </location>
</feature>
<feature type="compositionally biased region" description="Basic residues" evidence="2">
    <location>
        <begin position="614"/>
        <end position="623"/>
    </location>
</feature>
<proteinExistence type="predicted"/>
<sequence length="717" mass="82172">MLLEKEEDEDFGNVDPESGRIEMPHSVQLVFQTIQFTQLQRAQKDVSESLSAILKNVNMALHHMRVGRELEVETGLRIAPGSELEERKRRASLTQSIGHFMMSSYDREVDFIHLLRWMQQTRNMLLEEEEREDQELEEVTEDWVTLMEMKIGKSLDAFQECIVKISRLCALLFDADPRRKTQDLDLLKGGVWRWWREAKLDAKMIVKIQELQPPSMEKLLKDESLGNKTSVELTNMVNDMKNILSCTKAHSIAFSHILKGIQNINAAFQQQSRDFREGKTSLGMLQVTDSQACSESLLEEVRRLQEQKVMLEMQLVGLETRCSDALLENNKLQETVELMRREADATSKPKLEIQTAPAVKKKRILQPKVREPDRWELRPVEVPGIEVEDVGPSVTQPEISQKKKLGKGGDVVAEVERLSRELLEDFQTNVIDLIQDSIEQDPVGKMWSTEAVNMYRSVEDTVRETLSKLLAKLHDAFANQIIQAPVSALELQHLPEILQEVSSLFPMLDQNLDDVSAKFAVSDSLDPTTIQAASELGSGQSMGKEQICKMKAALEGVIAMSNQERSKRPEVRKTREKTVKRYEAISEEQGEDEDRQASQEERLSGRGRKELKPKPKRTVKKKPKKLNEDILRYQTDMEVQQEHILRTKMARLPYGIDVKLQRTNLEVLSQALLRGDISLQMHALGTDLITQLQNADETRLLYLFKKYIAFCCVSRVR</sequence>
<reference evidence="4" key="1">
    <citation type="submission" date="2022-02" db="EMBL/GenBank/DDBJ databases">
        <title>Atlantic sturgeon de novo genome assembly.</title>
        <authorList>
            <person name="Stock M."/>
            <person name="Klopp C."/>
            <person name="Guiguen Y."/>
            <person name="Cabau C."/>
            <person name="Parinello H."/>
            <person name="Santidrian Yebra-Pimentel E."/>
            <person name="Kuhl H."/>
            <person name="Dirks R.P."/>
            <person name="Guessner J."/>
            <person name="Wuertz S."/>
            <person name="Du K."/>
            <person name="Schartl M."/>
        </authorList>
    </citation>
    <scope>NUCLEOTIDE SEQUENCE</scope>
    <source>
        <strain evidence="4">STURGEONOMICS-FGT-2020</strain>
        <tissue evidence="4">Whole blood</tissue>
    </source>
</reference>
<gene>
    <name evidence="4" type="primary">FAM186B</name>
    <name evidence="4" type="ORF">AOXY_G33100</name>
</gene>
<evidence type="ECO:0000313" key="5">
    <source>
        <dbReference type="Proteomes" id="UP001230051"/>
    </source>
</evidence>